<feature type="domain" description="RING-type" evidence="5">
    <location>
        <begin position="20"/>
        <end position="60"/>
    </location>
</feature>
<accession>S8D047</accession>
<proteinExistence type="predicted"/>
<keyword evidence="1" id="KW-0479">Metal-binding</keyword>
<dbReference type="GO" id="GO:0008270">
    <property type="term" value="F:zinc ion binding"/>
    <property type="evidence" value="ECO:0007669"/>
    <property type="project" value="UniProtKB-KW"/>
</dbReference>
<keyword evidence="3" id="KW-0862">Zinc</keyword>
<evidence type="ECO:0000313" key="7">
    <source>
        <dbReference type="EMBL" id="EPS70721.1"/>
    </source>
</evidence>
<dbReference type="Proteomes" id="UP000015453">
    <property type="component" value="Unassembled WGS sequence"/>
</dbReference>
<reference evidence="7 8" key="1">
    <citation type="journal article" date="2013" name="BMC Genomics">
        <title>The miniature genome of a carnivorous plant Genlisea aurea contains a low number of genes and short non-coding sequences.</title>
        <authorList>
            <person name="Leushkin E.V."/>
            <person name="Sutormin R.A."/>
            <person name="Nabieva E.R."/>
            <person name="Penin A.A."/>
            <person name="Kondrashov A.S."/>
            <person name="Logacheva M.D."/>
        </authorList>
    </citation>
    <scope>NUCLEOTIDE SEQUENCE [LARGE SCALE GENOMIC DNA]</scope>
</reference>
<evidence type="ECO:0000256" key="3">
    <source>
        <dbReference type="ARBA" id="ARBA00022833"/>
    </source>
</evidence>
<dbReference type="InterPro" id="IPR001841">
    <property type="entry name" value="Znf_RING"/>
</dbReference>
<feature type="domain" description="ZZ-type" evidence="6">
    <location>
        <begin position="269"/>
        <end position="329"/>
    </location>
</feature>
<dbReference type="PROSITE" id="PS50089">
    <property type="entry name" value="ZF_RING_2"/>
    <property type="match status" value="2"/>
</dbReference>
<dbReference type="GO" id="GO:0061630">
    <property type="term" value="F:ubiquitin protein ligase activity"/>
    <property type="evidence" value="ECO:0007669"/>
    <property type="project" value="TreeGrafter"/>
</dbReference>
<evidence type="ECO:0000256" key="2">
    <source>
        <dbReference type="ARBA" id="ARBA00022771"/>
    </source>
</evidence>
<dbReference type="InterPro" id="IPR043145">
    <property type="entry name" value="Znf_ZZ_sf"/>
</dbReference>
<evidence type="ECO:0000256" key="1">
    <source>
        <dbReference type="ARBA" id="ARBA00022723"/>
    </source>
</evidence>
<dbReference type="PROSITE" id="PS00518">
    <property type="entry name" value="ZF_RING_1"/>
    <property type="match status" value="1"/>
</dbReference>
<dbReference type="SUPFAM" id="SSF57850">
    <property type="entry name" value="RING/U-box"/>
    <property type="match status" value="3"/>
</dbReference>
<evidence type="ECO:0000259" key="5">
    <source>
        <dbReference type="PROSITE" id="PS50089"/>
    </source>
</evidence>
<feature type="non-terminal residue" evidence="7">
    <location>
        <position position="331"/>
    </location>
</feature>
<comment type="caution">
    <text evidence="7">The sequence shown here is derived from an EMBL/GenBank/DDBJ whole genome shotgun (WGS) entry which is preliminary data.</text>
</comment>
<dbReference type="PANTHER" id="PTHR15898:SF13">
    <property type="entry name" value="BIFUNCTIONAL APOPTOSIS REGULATOR"/>
    <property type="match status" value="1"/>
</dbReference>
<dbReference type="InterPro" id="IPR017907">
    <property type="entry name" value="Znf_RING_CS"/>
</dbReference>
<keyword evidence="8" id="KW-1185">Reference proteome</keyword>
<dbReference type="PROSITE" id="PS50135">
    <property type="entry name" value="ZF_ZZ_2"/>
    <property type="match status" value="1"/>
</dbReference>
<dbReference type="Pfam" id="PF13920">
    <property type="entry name" value="zf-C3HC4_3"/>
    <property type="match status" value="1"/>
</dbReference>
<evidence type="ECO:0008006" key="9">
    <source>
        <dbReference type="Google" id="ProtNLM"/>
    </source>
</evidence>
<dbReference type="FunFam" id="3.30.40.10:FF:000489">
    <property type="entry name" value="E3 ubiquitin-protein ligase PRT1"/>
    <property type="match status" value="1"/>
</dbReference>
<dbReference type="GO" id="GO:0043161">
    <property type="term" value="P:proteasome-mediated ubiquitin-dependent protein catabolic process"/>
    <property type="evidence" value="ECO:0007669"/>
    <property type="project" value="TreeGrafter"/>
</dbReference>
<dbReference type="InterPro" id="IPR013083">
    <property type="entry name" value="Znf_RING/FYVE/PHD"/>
</dbReference>
<keyword evidence="2 4" id="KW-0863">Zinc-finger</keyword>
<evidence type="ECO:0000259" key="6">
    <source>
        <dbReference type="PROSITE" id="PS50135"/>
    </source>
</evidence>
<dbReference type="Pfam" id="PF00569">
    <property type="entry name" value="ZZ"/>
    <property type="match status" value="1"/>
</dbReference>
<protein>
    <recommendedName>
        <fullName evidence="9">E3 ubiquitin-protein ligase PRT1</fullName>
    </recommendedName>
</protein>
<feature type="non-terminal residue" evidence="7">
    <location>
        <position position="1"/>
    </location>
</feature>
<feature type="domain" description="RING-type" evidence="5">
    <location>
        <begin position="161"/>
        <end position="198"/>
    </location>
</feature>
<dbReference type="AlphaFoldDB" id="S8D047"/>
<gene>
    <name evidence="7" type="ORF">M569_04044</name>
</gene>
<dbReference type="SMART" id="SM00184">
    <property type="entry name" value="RING"/>
    <property type="match status" value="2"/>
</dbReference>
<dbReference type="InterPro" id="IPR000433">
    <property type="entry name" value="Znf_ZZ"/>
</dbReference>
<dbReference type="EMBL" id="AUSU01001568">
    <property type="protein sequence ID" value="EPS70721.1"/>
    <property type="molecule type" value="Genomic_DNA"/>
</dbReference>
<evidence type="ECO:0000313" key="8">
    <source>
        <dbReference type="Proteomes" id="UP000015453"/>
    </source>
</evidence>
<dbReference type="Gene3D" id="3.30.60.90">
    <property type="match status" value="1"/>
</dbReference>
<organism evidence="7 8">
    <name type="scientific">Genlisea aurea</name>
    <dbReference type="NCBI Taxonomy" id="192259"/>
    <lineage>
        <taxon>Eukaryota</taxon>
        <taxon>Viridiplantae</taxon>
        <taxon>Streptophyta</taxon>
        <taxon>Embryophyta</taxon>
        <taxon>Tracheophyta</taxon>
        <taxon>Spermatophyta</taxon>
        <taxon>Magnoliopsida</taxon>
        <taxon>eudicotyledons</taxon>
        <taxon>Gunneridae</taxon>
        <taxon>Pentapetalae</taxon>
        <taxon>asterids</taxon>
        <taxon>lamiids</taxon>
        <taxon>Lamiales</taxon>
        <taxon>Lentibulariaceae</taxon>
        <taxon>Genlisea</taxon>
    </lineage>
</organism>
<evidence type="ECO:0000256" key="4">
    <source>
        <dbReference type="PROSITE-ProRule" id="PRU00228"/>
    </source>
</evidence>
<dbReference type="OrthoDB" id="6270329at2759"/>
<dbReference type="PANTHER" id="PTHR15898">
    <property type="entry name" value="BIFUNCTIONAL APOPTOSIS REGULATOR"/>
    <property type="match status" value="1"/>
</dbReference>
<name>S8D047_9LAMI</name>
<sequence length="331" mass="36995">LKMMADESDESECINESFMCCVCLELLYKPVILACGHMSCFWCVHKSMSSLQKSHCPLCRSQYYHFPYVCEMLHLLLLKLYPVSYRRRESQTLELEKETGLFSQKIDGPCHHSKTDTPEVDECISGAGNTLEIIDRGIGGGPNEDSVNDGSEKVSVNDLLCCSCGKMLFQPAVLNCGHVFCSCCIPWRDGVLKCEVCQSPHPGPIPKVCLELDQFLMGTYPREYEARRAGAWMKQQEGGILNLSEQSSTRSAGPGGGEASVLAGDSIVHIRVGCDLCGMYPIIGERYKCKDCVEKIGFDLCKDCYKSRSKLPGRFSQQHRWGEHRLEMVKS</sequence>
<dbReference type="Gene3D" id="3.30.40.10">
    <property type="entry name" value="Zinc/RING finger domain, C3HC4 (zinc finger)"/>
    <property type="match status" value="2"/>
</dbReference>
<dbReference type="FunFam" id="3.30.60.90:FF:000014">
    <property type="entry name" value="E3 ubiquitin-protein ligase PRT1"/>
    <property type="match status" value="1"/>
</dbReference>